<dbReference type="InterPro" id="IPR002018">
    <property type="entry name" value="CarbesteraseB"/>
</dbReference>
<dbReference type="EC" id="3.1.1.-" evidence="3"/>
<evidence type="ECO:0000259" key="4">
    <source>
        <dbReference type="Pfam" id="PF00135"/>
    </source>
</evidence>
<keyword evidence="6" id="KW-1185">Reference proteome</keyword>
<dbReference type="Pfam" id="PF00135">
    <property type="entry name" value="COesterase"/>
    <property type="match status" value="1"/>
</dbReference>
<dbReference type="SUPFAM" id="SSF53474">
    <property type="entry name" value="alpha/beta-Hydrolases"/>
    <property type="match status" value="1"/>
</dbReference>
<evidence type="ECO:0000256" key="2">
    <source>
        <dbReference type="ARBA" id="ARBA00022801"/>
    </source>
</evidence>
<dbReference type="InterPro" id="IPR050654">
    <property type="entry name" value="AChE-related_enzymes"/>
</dbReference>
<gene>
    <name evidence="5" type="ORF">FH972_021658</name>
</gene>
<comment type="similarity">
    <text evidence="1 3">Belongs to the type-B carboxylesterase/lipase family.</text>
</comment>
<dbReference type="InterPro" id="IPR029058">
    <property type="entry name" value="AB_hydrolase_fold"/>
</dbReference>
<dbReference type="InterPro" id="IPR019826">
    <property type="entry name" value="Carboxylesterase_B_AS"/>
</dbReference>
<evidence type="ECO:0000313" key="6">
    <source>
        <dbReference type="Proteomes" id="UP000327013"/>
    </source>
</evidence>
<feature type="signal peptide" evidence="3">
    <location>
        <begin position="1"/>
        <end position="21"/>
    </location>
</feature>
<evidence type="ECO:0000256" key="3">
    <source>
        <dbReference type="RuleBase" id="RU361235"/>
    </source>
</evidence>
<dbReference type="AlphaFoldDB" id="A0A5N6KQI5"/>
<organism evidence="5 6">
    <name type="scientific">Carpinus fangiana</name>
    <dbReference type="NCBI Taxonomy" id="176857"/>
    <lineage>
        <taxon>Eukaryota</taxon>
        <taxon>Viridiplantae</taxon>
        <taxon>Streptophyta</taxon>
        <taxon>Embryophyta</taxon>
        <taxon>Tracheophyta</taxon>
        <taxon>Spermatophyta</taxon>
        <taxon>Magnoliopsida</taxon>
        <taxon>eudicotyledons</taxon>
        <taxon>Gunneridae</taxon>
        <taxon>Pentapetalae</taxon>
        <taxon>rosids</taxon>
        <taxon>fabids</taxon>
        <taxon>Fagales</taxon>
        <taxon>Betulaceae</taxon>
        <taxon>Carpinus</taxon>
    </lineage>
</organism>
<keyword evidence="3" id="KW-0732">Signal</keyword>
<evidence type="ECO:0000256" key="1">
    <source>
        <dbReference type="ARBA" id="ARBA00005964"/>
    </source>
</evidence>
<protein>
    <recommendedName>
        <fullName evidence="3">Carboxylic ester hydrolase</fullName>
        <ecNumber evidence="3">3.1.1.-</ecNumber>
    </recommendedName>
</protein>
<feature type="domain" description="Carboxylesterase type B" evidence="4">
    <location>
        <begin position="38"/>
        <end position="368"/>
    </location>
</feature>
<dbReference type="PANTHER" id="PTHR43918:SF4">
    <property type="entry name" value="CARBOXYLIC ESTER HYDROLASE"/>
    <property type="match status" value="1"/>
</dbReference>
<dbReference type="PROSITE" id="PS00122">
    <property type="entry name" value="CARBOXYLESTERASE_B_1"/>
    <property type="match status" value="1"/>
</dbReference>
<evidence type="ECO:0000313" key="5">
    <source>
        <dbReference type="EMBL" id="KAB8338713.1"/>
    </source>
</evidence>
<sequence>MAPSIPTLAIAALVTFALTNASSSTSCTSCKYTVGAPVNTTSGRVIGHAAPNATQVSEYLGIPFAQPPVGQLRFAPPLAYSGTEDFHADKFGHNCPSSSQPVPYFLPRNVYGILAGLAQVGDTPDEDCLTVNVWSKPQTGSAKKPVLVWIYGGGFNSGGTNNTAYSGQFFADQEDVVLVNFNYRVNLFGFPGAPGLTQNVGLLDQRLALEWVRDNIAAFGGDVDRITIFGQSAGGASVDMYNYAYPDDPIIAGSILQSGTADSFSNKSPEAAASAWWTLVEKIGCGYNTTNPGIVLACMRSTSAQNLTLAAKAGSGLSSVLGNFGPTIDDKTVFANYTQRHLDGKYIKKPILAGNNNYEAGLFKLIAAGAGQTLSEDAWFSFDQNIFTCPAAKVAGFRHAQNVPVWRYYNSGMFENIKLPTNNLTSAWHGAELLPLFGSSEEVTQTDSSYVERQYGSYLRGAWAAFAACPESGLSSYGWPEYDPEEQTVILLGASNKTVIPEYALPKDIDIGCTGGALNSSLPVA</sequence>
<comment type="caution">
    <text evidence="5">The sequence shown here is derived from an EMBL/GenBank/DDBJ whole genome shotgun (WGS) entry which is preliminary data.</text>
</comment>
<dbReference type="PANTHER" id="PTHR43918">
    <property type="entry name" value="ACETYLCHOLINESTERASE"/>
    <property type="match status" value="1"/>
</dbReference>
<dbReference type="EMBL" id="VIBQ01000010">
    <property type="protein sequence ID" value="KAB8338713.1"/>
    <property type="molecule type" value="Genomic_DNA"/>
</dbReference>
<reference evidence="5 6" key="1">
    <citation type="submission" date="2019-06" db="EMBL/GenBank/DDBJ databases">
        <title>A chromosomal-level reference genome of Carpinus fangiana (Coryloideae, Betulaceae).</title>
        <authorList>
            <person name="Yang X."/>
            <person name="Wang Z."/>
            <person name="Zhang L."/>
            <person name="Hao G."/>
            <person name="Liu J."/>
            <person name="Yang Y."/>
        </authorList>
    </citation>
    <scope>NUCLEOTIDE SEQUENCE [LARGE SCALE GENOMIC DNA]</scope>
    <source>
        <strain evidence="5">Cfa_2016G</strain>
        <tissue evidence="5">Leaf</tissue>
    </source>
</reference>
<dbReference type="Gene3D" id="3.40.50.1820">
    <property type="entry name" value="alpha/beta hydrolase"/>
    <property type="match status" value="2"/>
</dbReference>
<accession>A0A5N6KQI5</accession>
<dbReference type="OrthoDB" id="1751020at2759"/>
<name>A0A5N6KQI5_9ROSI</name>
<dbReference type="GO" id="GO:0052689">
    <property type="term" value="F:carboxylic ester hydrolase activity"/>
    <property type="evidence" value="ECO:0007669"/>
    <property type="project" value="TreeGrafter"/>
</dbReference>
<dbReference type="Proteomes" id="UP000327013">
    <property type="component" value="Unassembled WGS sequence"/>
</dbReference>
<proteinExistence type="inferred from homology"/>
<keyword evidence="2 3" id="KW-0378">Hydrolase</keyword>
<feature type="chain" id="PRO_5024508914" description="Carboxylic ester hydrolase" evidence="3">
    <location>
        <begin position="22"/>
        <end position="525"/>
    </location>
</feature>